<feature type="compositionally biased region" description="Basic residues" evidence="1">
    <location>
        <begin position="1"/>
        <end position="24"/>
    </location>
</feature>
<keyword evidence="3" id="KW-1185">Reference proteome</keyword>
<sequence length="71" mass="8585">MSMEKWRKKGKNKQKLKKRKKKVRQAKEDPNFIPRNPRMSHIEIRAEIFGRTKLRFASSSVCQMMCQTLYQ</sequence>
<protein>
    <submittedName>
        <fullName evidence="2">Uncharacterized protein</fullName>
    </submittedName>
</protein>
<gene>
    <name evidence="2" type="ORF">ES288_A11G229200v1</name>
</gene>
<evidence type="ECO:0000313" key="2">
    <source>
        <dbReference type="EMBL" id="TYG94954.1"/>
    </source>
</evidence>
<dbReference type="EMBL" id="CM017698">
    <property type="protein sequence ID" value="TYG94953.1"/>
    <property type="molecule type" value="Genomic_DNA"/>
</dbReference>
<dbReference type="AlphaFoldDB" id="A0A5D2EMS0"/>
<dbReference type="Proteomes" id="UP000323506">
    <property type="component" value="Chromosome A11"/>
</dbReference>
<accession>A0A5D2EMS0</accession>
<feature type="region of interest" description="Disordered" evidence="1">
    <location>
        <begin position="1"/>
        <end position="37"/>
    </location>
</feature>
<evidence type="ECO:0000256" key="1">
    <source>
        <dbReference type="SAM" id="MobiDB-lite"/>
    </source>
</evidence>
<dbReference type="EMBL" id="CM017698">
    <property type="protein sequence ID" value="TYG94954.1"/>
    <property type="molecule type" value="Genomic_DNA"/>
</dbReference>
<reference evidence="2 3" key="1">
    <citation type="submission" date="2019-06" db="EMBL/GenBank/DDBJ databases">
        <title>WGS assembly of Gossypium darwinii.</title>
        <authorList>
            <person name="Chen Z.J."/>
            <person name="Sreedasyam A."/>
            <person name="Ando A."/>
            <person name="Song Q."/>
            <person name="De L."/>
            <person name="Hulse-Kemp A."/>
            <person name="Ding M."/>
            <person name="Ye W."/>
            <person name="Kirkbride R."/>
            <person name="Jenkins J."/>
            <person name="Plott C."/>
            <person name="Lovell J."/>
            <person name="Lin Y.-M."/>
            <person name="Vaughn R."/>
            <person name="Liu B."/>
            <person name="Li W."/>
            <person name="Simpson S."/>
            <person name="Scheffler B."/>
            <person name="Saski C."/>
            <person name="Grover C."/>
            <person name="Hu G."/>
            <person name="Conover J."/>
            <person name="Carlson J."/>
            <person name="Shu S."/>
            <person name="Boston L."/>
            <person name="Williams M."/>
            <person name="Peterson D."/>
            <person name="Mcgee K."/>
            <person name="Jones D."/>
            <person name="Wendel J."/>
            <person name="Stelly D."/>
            <person name="Grimwood J."/>
            <person name="Schmutz J."/>
        </authorList>
    </citation>
    <scope>NUCLEOTIDE SEQUENCE [LARGE SCALE GENOMIC DNA]</scope>
    <source>
        <strain evidence="2">1808015.09</strain>
    </source>
</reference>
<name>A0A5D2EMS0_GOSDA</name>
<organism evidence="2 3">
    <name type="scientific">Gossypium darwinii</name>
    <name type="common">Darwin's cotton</name>
    <name type="synonym">Gossypium barbadense var. darwinii</name>
    <dbReference type="NCBI Taxonomy" id="34276"/>
    <lineage>
        <taxon>Eukaryota</taxon>
        <taxon>Viridiplantae</taxon>
        <taxon>Streptophyta</taxon>
        <taxon>Embryophyta</taxon>
        <taxon>Tracheophyta</taxon>
        <taxon>Spermatophyta</taxon>
        <taxon>Magnoliopsida</taxon>
        <taxon>eudicotyledons</taxon>
        <taxon>Gunneridae</taxon>
        <taxon>Pentapetalae</taxon>
        <taxon>rosids</taxon>
        <taxon>malvids</taxon>
        <taxon>Malvales</taxon>
        <taxon>Malvaceae</taxon>
        <taxon>Malvoideae</taxon>
        <taxon>Gossypium</taxon>
    </lineage>
</organism>
<proteinExistence type="predicted"/>
<evidence type="ECO:0000313" key="3">
    <source>
        <dbReference type="Proteomes" id="UP000323506"/>
    </source>
</evidence>